<evidence type="ECO:0000256" key="2">
    <source>
        <dbReference type="SAM" id="Phobius"/>
    </source>
</evidence>
<gene>
    <name evidence="3" type="ORF">A2975_03525</name>
</gene>
<dbReference type="Proteomes" id="UP000178429">
    <property type="component" value="Unassembled WGS sequence"/>
</dbReference>
<proteinExistence type="predicted"/>
<keyword evidence="2" id="KW-0812">Transmembrane</keyword>
<dbReference type="AlphaFoldDB" id="A0A1F8C1X0"/>
<reference evidence="3 4" key="1">
    <citation type="journal article" date="2016" name="Nat. Commun.">
        <title>Thousands of microbial genomes shed light on interconnected biogeochemical processes in an aquifer system.</title>
        <authorList>
            <person name="Anantharaman K."/>
            <person name="Brown C.T."/>
            <person name="Hug L.A."/>
            <person name="Sharon I."/>
            <person name="Castelle C.J."/>
            <person name="Probst A.J."/>
            <person name="Thomas B.C."/>
            <person name="Singh A."/>
            <person name="Wilkins M.J."/>
            <person name="Karaoz U."/>
            <person name="Brodie E.L."/>
            <person name="Williams K.H."/>
            <person name="Hubbard S.S."/>
            <person name="Banfield J.F."/>
        </authorList>
    </citation>
    <scope>NUCLEOTIDE SEQUENCE [LARGE SCALE GENOMIC DNA]</scope>
</reference>
<evidence type="ECO:0000313" key="4">
    <source>
        <dbReference type="Proteomes" id="UP000178429"/>
    </source>
</evidence>
<keyword evidence="2" id="KW-0472">Membrane</keyword>
<name>A0A1F8C1X0_9BACT</name>
<feature type="region of interest" description="Disordered" evidence="1">
    <location>
        <begin position="78"/>
        <end position="101"/>
    </location>
</feature>
<protein>
    <submittedName>
        <fullName evidence="3">Uncharacterized protein</fullName>
    </submittedName>
</protein>
<organism evidence="3 4">
    <name type="scientific">Candidatus Woesebacteria bacterium RIFCSPLOWO2_01_FULL_44_14</name>
    <dbReference type="NCBI Taxonomy" id="1802525"/>
    <lineage>
        <taxon>Bacteria</taxon>
        <taxon>Candidatus Woeseibacteriota</taxon>
    </lineage>
</organism>
<comment type="caution">
    <text evidence="3">The sequence shown here is derived from an EMBL/GenBank/DDBJ whole genome shotgun (WGS) entry which is preliminary data.</text>
</comment>
<evidence type="ECO:0000256" key="1">
    <source>
        <dbReference type="SAM" id="MobiDB-lite"/>
    </source>
</evidence>
<sequence length="101" mass="10795">MEKPQKVPKLVTIAVLTVTTTVFWIGFGIYRVFTTKESEPLPSEVTLPLSPTLDQTVLSGLQARLLLTEAEIGETILTTNEATPAASPVPEATGSGEVVQE</sequence>
<dbReference type="EMBL" id="MGHL01000006">
    <property type="protein sequence ID" value="OGM70120.1"/>
    <property type="molecule type" value="Genomic_DNA"/>
</dbReference>
<evidence type="ECO:0000313" key="3">
    <source>
        <dbReference type="EMBL" id="OGM70120.1"/>
    </source>
</evidence>
<dbReference type="STRING" id="1802525.A2975_03525"/>
<keyword evidence="2" id="KW-1133">Transmembrane helix</keyword>
<feature type="transmembrane region" description="Helical" evidence="2">
    <location>
        <begin position="12"/>
        <end position="33"/>
    </location>
</feature>
<accession>A0A1F8C1X0</accession>